<reference evidence="2 3" key="1">
    <citation type="journal article" date="2018" name="BMC Genomics">
        <title>Comparative genome analyses reveal sequence features reflecting distinct modes of host-adaptation between dicot and monocot powdery mildew.</title>
        <authorList>
            <person name="Wu Y."/>
            <person name="Ma X."/>
            <person name="Pan Z."/>
            <person name="Kale S.D."/>
            <person name="Song Y."/>
            <person name="King H."/>
            <person name="Zhang Q."/>
            <person name="Presley C."/>
            <person name="Deng X."/>
            <person name="Wei C.I."/>
            <person name="Xiao S."/>
        </authorList>
    </citation>
    <scope>NUCLEOTIDE SEQUENCE [LARGE SCALE GENOMIC DNA]</scope>
    <source>
        <strain evidence="2">UCSC1</strain>
    </source>
</reference>
<proteinExistence type="predicted"/>
<protein>
    <submittedName>
        <fullName evidence="2">Uncharacterized protein</fullName>
    </submittedName>
</protein>
<evidence type="ECO:0000313" key="2">
    <source>
        <dbReference type="EMBL" id="RKF60638.1"/>
    </source>
</evidence>
<sequence>MASNSNSVYNLRPRSRKSICSRSGNSPNSTWDQQTPWSTSKI</sequence>
<accession>A0A420HT70</accession>
<name>A0A420HT70_9PEZI</name>
<dbReference type="AlphaFoldDB" id="A0A420HT70"/>
<dbReference type="Proteomes" id="UP000285405">
    <property type="component" value="Unassembled WGS sequence"/>
</dbReference>
<feature type="compositionally biased region" description="Polar residues" evidence="1">
    <location>
        <begin position="20"/>
        <end position="42"/>
    </location>
</feature>
<feature type="region of interest" description="Disordered" evidence="1">
    <location>
        <begin position="1"/>
        <end position="42"/>
    </location>
</feature>
<evidence type="ECO:0000256" key="1">
    <source>
        <dbReference type="SAM" id="MobiDB-lite"/>
    </source>
</evidence>
<dbReference type="EMBL" id="MCBR01016394">
    <property type="protein sequence ID" value="RKF60638.1"/>
    <property type="molecule type" value="Genomic_DNA"/>
</dbReference>
<comment type="caution">
    <text evidence="2">The sequence shown here is derived from an EMBL/GenBank/DDBJ whole genome shotgun (WGS) entry which is preliminary data.</text>
</comment>
<organism evidence="2 3">
    <name type="scientific">Golovinomyces cichoracearum</name>
    <dbReference type="NCBI Taxonomy" id="62708"/>
    <lineage>
        <taxon>Eukaryota</taxon>
        <taxon>Fungi</taxon>
        <taxon>Dikarya</taxon>
        <taxon>Ascomycota</taxon>
        <taxon>Pezizomycotina</taxon>
        <taxon>Leotiomycetes</taxon>
        <taxon>Erysiphales</taxon>
        <taxon>Erysiphaceae</taxon>
        <taxon>Golovinomyces</taxon>
    </lineage>
</organism>
<evidence type="ECO:0000313" key="3">
    <source>
        <dbReference type="Proteomes" id="UP000285405"/>
    </source>
</evidence>
<gene>
    <name evidence="2" type="ORF">GcC1_163008</name>
</gene>